<dbReference type="Pfam" id="PF00535">
    <property type="entry name" value="Glycos_transf_2"/>
    <property type="match status" value="1"/>
</dbReference>
<evidence type="ECO:0000256" key="2">
    <source>
        <dbReference type="ARBA" id="ARBA00022679"/>
    </source>
</evidence>
<dbReference type="Gene3D" id="3.90.550.10">
    <property type="entry name" value="Spore Coat Polysaccharide Biosynthesis Protein SpsA, Chain A"/>
    <property type="match status" value="1"/>
</dbReference>
<dbReference type="SUPFAM" id="SSF53448">
    <property type="entry name" value="Nucleotide-diphospho-sugar transferases"/>
    <property type="match status" value="1"/>
</dbReference>
<dbReference type="EMBL" id="CABWIF010000008">
    <property type="protein sequence ID" value="VWL91858.1"/>
    <property type="molecule type" value="Genomic_DNA"/>
</dbReference>
<name>A0A5K1IT38_9ACTN</name>
<dbReference type="Proteomes" id="UP000368032">
    <property type="component" value="Unassembled WGS sequence"/>
</dbReference>
<dbReference type="CDD" id="cd00761">
    <property type="entry name" value="Glyco_tranf_GTA_type"/>
    <property type="match status" value="1"/>
</dbReference>
<sequence>MVPCYNAEKFLDQCLSSIEADPMKELEIIVLNDGSTDGSLAIMEAHAAGDARVRVIDKANQGYGATVNRGFDEARGEYVAVVEPDDYLKPGMFSALYQLACKQDYPDVVKSSYWRVYMADTPREHLYHCHYYHRVKPGRQPFVLADAPILIQKHPSIWSALYKKSFLVGYGICFKEVPGAGWVDNPFLIETLAQAKTIAYTDEAWYCYREDLPTASSASVNSTLALTRWNDMVDVLERLGVTDRGIWRALYTVGFRHAGLALANGGLEQRDVCVLLKKTFRRMDPAIVRAMDTVSPHLKQAFSQLTGESVGGSGVLAYRISQIREFGYTLKTAGLGFALSRVGLSLKRRSAERS</sequence>
<dbReference type="GO" id="GO:0016757">
    <property type="term" value="F:glycosyltransferase activity"/>
    <property type="evidence" value="ECO:0007669"/>
    <property type="project" value="UniProtKB-KW"/>
</dbReference>
<keyword evidence="1 4" id="KW-0328">Glycosyltransferase</keyword>
<reference evidence="4 5" key="1">
    <citation type="submission" date="2019-10" db="EMBL/GenBank/DDBJ databases">
        <authorList>
            <person name="Wolf R A."/>
        </authorList>
    </citation>
    <scope>NUCLEOTIDE SEQUENCE [LARGE SCALE GENOMIC DNA]</scope>
    <source>
        <strain evidence="4">Collinsella_aerofaciens_DSM_13712</strain>
    </source>
</reference>
<accession>A0A5K1IT38</accession>
<dbReference type="InterPro" id="IPR001173">
    <property type="entry name" value="Glyco_trans_2-like"/>
</dbReference>
<dbReference type="EC" id="2.4.-.-" evidence="4"/>
<keyword evidence="2 4" id="KW-0808">Transferase</keyword>
<dbReference type="PANTHER" id="PTHR22916">
    <property type="entry name" value="GLYCOSYLTRANSFERASE"/>
    <property type="match status" value="1"/>
</dbReference>
<evidence type="ECO:0000259" key="3">
    <source>
        <dbReference type="Pfam" id="PF00535"/>
    </source>
</evidence>
<dbReference type="InterPro" id="IPR029044">
    <property type="entry name" value="Nucleotide-diphossugar_trans"/>
</dbReference>
<organism evidence="4 5">
    <name type="scientific">Collinsella aerofaciens</name>
    <dbReference type="NCBI Taxonomy" id="74426"/>
    <lineage>
        <taxon>Bacteria</taxon>
        <taxon>Bacillati</taxon>
        <taxon>Actinomycetota</taxon>
        <taxon>Coriobacteriia</taxon>
        <taxon>Coriobacteriales</taxon>
        <taxon>Coriobacteriaceae</taxon>
        <taxon>Collinsella</taxon>
    </lineage>
</organism>
<evidence type="ECO:0000313" key="5">
    <source>
        <dbReference type="Proteomes" id="UP000368032"/>
    </source>
</evidence>
<evidence type="ECO:0000313" key="4">
    <source>
        <dbReference type="EMBL" id="VWL91858.1"/>
    </source>
</evidence>
<protein>
    <submittedName>
        <fullName evidence="4">Putative glycosyltransferase EpsJ</fullName>
        <ecNumber evidence="4">2.4.-.-</ecNumber>
    </submittedName>
</protein>
<dbReference type="PANTHER" id="PTHR22916:SF51">
    <property type="entry name" value="GLYCOSYLTRANSFERASE EPSH-RELATED"/>
    <property type="match status" value="1"/>
</dbReference>
<dbReference type="AlphaFoldDB" id="A0A5K1IT38"/>
<feature type="domain" description="Glycosyltransferase 2-like" evidence="3">
    <location>
        <begin position="2"/>
        <end position="128"/>
    </location>
</feature>
<evidence type="ECO:0000256" key="1">
    <source>
        <dbReference type="ARBA" id="ARBA00022676"/>
    </source>
</evidence>
<gene>
    <name evidence="4" type="primary">epsJ_3</name>
    <name evidence="4" type="ORF">CKJAJONC_01542</name>
</gene>
<proteinExistence type="predicted"/>